<dbReference type="OrthoDB" id="9799199at2"/>
<keyword evidence="14" id="KW-0443">Lipid metabolism</keyword>
<evidence type="ECO:0000313" key="26">
    <source>
        <dbReference type="Proteomes" id="UP000325755"/>
    </source>
</evidence>
<reference evidence="25 26" key="1">
    <citation type="submission" date="2019-09" db="EMBL/GenBank/DDBJ databases">
        <title>Ecophysiology of the spiral-shaped methanotroph Methylospira mobilis as revealed by the complete genome sequence.</title>
        <authorList>
            <person name="Oshkin I.Y."/>
            <person name="Dedysh S.N."/>
            <person name="Miroshnikov K."/>
            <person name="Danilova O.V."/>
            <person name="Hakobyan A."/>
            <person name="Liesack W."/>
        </authorList>
    </citation>
    <scope>NUCLEOTIDE SEQUENCE [LARGE SCALE GENOMIC DNA]</scope>
    <source>
        <strain evidence="25 26">Shm1</strain>
    </source>
</reference>
<evidence type="ECO:0000256" key="5">
    <source>
        <dbReference type="ARBA" id="ARBA00010185"/>
    </source>
</evidence>
<comment type="catalytic activity">
    <reaction evidence="1">
        <text>a 1,2-diacyl-sn-glycero-3-phosphate + CTP + H(+) = a CDP-1,2-diacyl-sn-glycerol + diphosphate</text>
        <dbReference type="Rhea" id="RHEA:16229"/>
        <dbReference type="ChEBI" id="CHEBI:15378"/>
        <dbReference type="ChEBI" id="CHEBI:33019"/>
        <dbReference type="ChEBI" id="CHEBI:37563"/>
        <dbReference type="ChEBI" id="CHEBI:58332"/>
        <dbReference type="ChEBI" id="CHEBI:58608"/>
        <dbReference type="EC" id="2.7.7.41"/>
    </reaction>
</comment>
<dbReference type="RefSeq" id="WP_153247953.1">
    <property type="nucleotide sequence ID" value="NZ_CP044205.1"/>
</dbReference>
<keyword evidence="15 24" id="KW-0472">Membrane</keyword>
<feature type="transmembrane region" description="Helical" evidence="24">
    <location>
        <begin position="176"/>
        <end position="195"/>
    </location>
</feature>
<evidence type="ECO:0000256" key="7">
    <source>
        <dbReference type="ARBA" id="ARBA00019373"/>
    </source>
</evidence>
<evidence type="ECO:0000256" key="8">
    <source>
        <dbReference type="ARBA" id="ARBA00022475"/>
    </source>
</evidence>
<dbReference type="FunCoup" id="A0A5Q0BIL2">
    <property type="interactions" value="428"/>
</dbReference>
<evidence type="ECO:0000256" key="24">
    <source>
        <dbReference type="SAM" id="Phobius"/>
    </source>
</evidence>
<evidence type="ECO:0000256" key="6">
    <source>
        <dbReference type="ARBA" id="ARBA00012487"/>
    </source>
</evidence>
<evidence type="ECO:0000256" key="20">
    <source>
        <dbReference type="ARBA" id="ARBA00032253"/>
    </source>
</evidence>
<feature type="transmembrane region" description="Helical" evidence="24">
    <location>
        <begin position="79"/>
        <end position="98"/>
    </location>
</feature>
<keyword evidence="11 24" id="KW-0812">Transmembrane</keyword>
<evidence type="ECO:0000256" key="1">
    <source>
        <dbReference type="ARBA" id="ARBA00001698"/>
    </source>
</evidence>
<evidence type="ECO:0000256" key="10">
    <source>
        <dbReference type="ARBA" id="ARBA00022679"/>
    </source>
</evidence>
<evidence type="ECO:0000256" key="9">
    <source>
        <dbReference type="ARBA" id="ARBA00022516"/>
    </source>
</evidence>
<keyword evidence="17" id="KW-1208">Phospholipid metabolism</keyword>
<dbReference type="AlphaFoldDB" id="A0A5Q0BIL2"/>
<evidence type="ECO:0000256" key="11">
    <source>
        <dbReference type="ARBA" id="ARBA00022692"/>
    </source>
</evidence>
<proteinExistence type="inferred from homology"/>
<keyword evidence="8" id="KW-1003">Cell membrane</keyword>
<evidence type="ECO:0000256" key="18">
    <source>
        <dbReference type="ARBA" id="ARBA00029893"/>
    </source>
</evidence>
<keyword evidence="16" id="KW-0594">Phospholipid biosynthesis</keyword>
<evidence type="ECO:0000256" key="14">
    <source>
        <dbReference type="ARBA" id="ARBA00023098"/>
    </source>
</evidence>
<accession>A0A5Q0BIL2</accession>
<dbReference type="EC" id="2.7.7.41" evidence="6"/>
<comment type="similarity">
    <text evidence="5">Belongs to the CDS family.</text>
</comment>
<organism evidence="25 26">
    <name type="scientific">Candidatus Methylospira mobilis</name>
    <dbReference type="NCBI Taxonomy" id="1808979"/>
    <lineage>
        <taxon>Bacteria</taxon>
        <taxon>Pseudomonadati</taxon>
        <taxon>Pseudomonadota</taxon>
        <taxon>Gammaproteobacteria</taxon>
        <taxon>Methylococcales</taxon>
        <taxon>Methylococcaceae</taxon>
        <taxon>Candidatus Methylospira</taxon>
    </lineage>
</organism>
<feature type="transmembrane region" description="Helical" evidence="24">
    <location>
        <begin position="6"/>
        <end position="35"/>
    </location>
</feature>
<comment type="pathway">
    <text evidence="4">Lipid metabolism.</text>
</comment>
<evidence type="ECO:0000256" key="19">
    <source>
        <dbReference type="ARBA" id="ARBA00031825"/>
    </source>
</evidence>
<keyword evidence="12 25" id="KW-0548">Nucleotidyltransferase</keyword>
<keyword evidence="13 24" id="KW-1133">Transmembrane helix</keyword>
<keyword evidence="26" id="KW-1185">Reference proteome</keyword>
<evidence type="ECO:0000256" key="13">
    <source>
        <dbReference type="ARBA" id="ARBA00022989"/>
    </source>
</evidence>
<dbReference type="Pfam" id="PF01148">
    <property type="entry name" value="CTP_transf_1"/>
    <property type="match status" value="1"/>
</dbReference>
<feature type="transmembrane region" description="Helical" evidence="24">
    <location>
        <begin position="110"/>
        <end position="132"/>
    </location>
</feature>
<dbReference type="PANTHER" id="PTHR46382:SF1">
    <property type="entry name" value="PHOSPHATIDATE CYTIDYLYLTRANSFERASE"/>
    <property type="match status" value="1"/>
</dbReference>
<feature type="transmembrane region" description="Helical" evidence="24">
    <location>
        <begin position="56"/>
        <end position="73"/>
    </location>
</feature>
<feature type="transmembrane region" description="Helical" evidence="24">
    <location>
        <begin position="201"/>
        <end position="223"/>
    </location>
</feature>
<dbReference type="InParanoid" id="A0A5Q0BIL2"/>
<dbReference type="GO" id="GO:0005886">
    <property type="term" value="C:plasma membrane"/>
    <property type="evidence" value="ECO:0007669"/>
    <property type="project" value="UniProtKB-SubCell"/>
</dbReference>
<evidence type="ECO:0000256" key="21">
    <source>
        <dbReference type="ARBA" id="ARBA00032396"/>
    </source>
</evidence>
<keyword evidence="9" id="KW-0444">Lipid biosynthesis</keyword>
<evidence type="ECO:0000256" key="3">
    <source>
        <dbReference type="ARBA" id="ARBA00005119"/>
    </source>
</evidence>
<gene>
    <name evidence="25" type="ORF">F6R98_04435</name>
</gene>
<evidence type="ECO:0000256" key="17">
    <source>
        <dbReference type="ARBA" id="ARBA00023264"/>
    </source>
</evidence>
<evidence type="ECO:0000256" key="16">
    <source>
        <dbReference type="ARBA" id="ARBA00023209"/>
    </source>
</evidence>
<dbReference type="KEGG" id="mmob:F6R98_04435"/>
<evidence type="ECO:0000256" key="4">
    <source>
        <dbReference type="ARBA" id="ARBA00005189"/>
    </source>
</evidence>
<protein>
    <recommendedName>
        <fullName evidence="7">Phosphatidate cytidylyltransferase</fullName>
        <ecNumber evidence="6">2.7.7.41</ecNumber>
    </recommendedName>
    <alternativeName>
        <fullName evidence="20">CDP-DAG synthase</fullName>
    </alternativeName>
    <alternativeName>
        <fullName evidence="22">CDP-DG synthase</fullName>
    </alternativeName>
    <alternativeName>
        <fullName evidence="18">CDP-diacylglycerol synthase</fullName>
    </alternativeName>
    <alternativeName>
        <fullName evidence="21">CDP-diglyceride pyrophosphorylase</fullName>
    </alternativeName>
    <alternativeName>
        <fullName evidence="23">CDP-diglyceride synthase</fullName>
    </alternativeName>
    <alternativeName>
        <fullName evidence="19">CTP:phosphatidate cytidylyltransferase</fullName>
    </alternativeName>
</protein>
<evidence type="ECO:0000256" key="12">
    <source>
        <dbReference type="ARBA" id="ARBA00022695"/>
    </source>
</evidence>
<dbReference type="GO" id="GO:0016024">
    <property type="term" value="P:CDP-diacylglycerol biosynthetic process"/>
    <property type="evidence" value="ECO:0007669"/>
    <property type="project" value="TreeGrafter"/>
</dbReference>
<sequence length="272" mass="29764">MLKNRVITAVALAPLIILGILYLPEIWVAVAFAAFIAVSAWEWSDLSGLTALKSRLGFVASTVLLMATYRYWAGYLLEWLAWPVVAWWFVLSILIRRIPAKLVSFNYPVAFRLFIGVFVLVSAWILLVWTLVNLGRIQLLYLLLLIWVADIAAYFSGKQWGLTKLCPEISPGKTVAGLYGALLAAIAFAIAVGVYKEFKTVLLVDFVVLSALTVVVSVVGDLFESLAKRVKGVKDSGSVLPGHGGVLDRIDSILAGVSVFYAGCSELGIYFQ</sequence>
<dbReference type="EMBL" id="CP044205">
    <property type="protein sequence ID" value="QFY41968.1"/>
    <property type="molecule type" value="Genomic_DNA"/>
</dbReference>
<dbReference type="PANTHER" id="PTHR46382">
    <property type="entry name" value="PHOSPHATIDATE CYTIDYLYLTRANSFERASE"/>
    <property type="match status" value="1"/>
</dbReference>
<keyword evidence="10 25" id="KW-0808">Transferase</keyword>
<evidence type="ECO:0000256" key="23">
    <source>
        <dbReference type="ARBA" id="ARBA00033406"/>
    </source>
</evidence>
<evidence type="ECO:0000256" key="15">
    <source>
        <dbReference type="ARBA" id="ARBA00023136"/>
    </source>
</evidence>
<dbReference type="GO" id="GO:0004605">
    <property type="term" value="F:phosphatidate cytidylyltransferase activity"/>
    <property type="evidence" value="ECO:0007669"/>
    <property type="project" value="UniProtKB-EC"/>
</dbReference>
<evidence type="ECO:0000313" key="25">
    <source>
        <dbReference type="EMBL" id="QFY41968.1"/>
    </source>
</evidence>
<evidence type="ECO:0000256" key="2">
    <source>
        <dbReference type="ARBA" id="ARBA00004651"/>
    </source>
</evidence>
<name>A0A5Q0BIL2_9GAMM</name>
<dbReference type="Proteomes" id="UP000325755">
    <property type="component" value="Chromosome"/>
</dbReference>
<evidence type="ECO:0000256" key="22">
    <source>
        <dbReference type="ARBA" id="ARBA00032743"/>
    </source>
</evidence>
<comment type="subcellular location">
    <subcellularLocation>
        <location evidence="2">Cell membrane</location>
        <topology evidence="2">Multi-pass membrane protein</topology>
    </subcellularLocation>
</comment>
<comment type="pathway">
    <text evidence="3">Phospholipid metabolism; CDP-diacylglycerol biosynthesis; CDP-diacylglycerol from sn-glycerol 3-phosphate: step 3/3.</text>
</comment>
<feature type="transmembrane region" description="Helical" evidence="24">
    <location>
        <begin position="138"/>
        <end position="155"/>
    </location>
</feature>